<keyword evidence="3" id="KW-1185">Reference proteome</keyword>
<dbReference type="SUPFAM" id="SSF52777">
    <property type="entry name" value="CoA-dependent acyltransferases"/>
    <property type="match status" value="1"/>
</dbReference>
<evidence type="ECO:0000313" key="2">
    <source>
        <dbReference type="EMBL" id="WOH15301.1"/>
    </source>
</evidence>
<dbReference type="Proteomes" id="UP000077755">
    <property type="component" value="Chromosome 9"/>
</dbReference>
<dbReference type="KEGG" id="dcr:108192371"/>
<dbReference type="Gramene" id="KZM80799">
    <property type="protein sequence ID" value="KZM80799"/>
    <property type="gene ID" value="DCAR_031595"/>
</dbReference>
<evidence type="ECO:0000256" key="1">
    <source>
        <dbReference type="ARBA" id="ARBA00009861"/>
    </source>
</evidence>
<dbReference type="Pfam" id="PF02458">
    <property type="entry name" value="Transferase"/>
    <property type="match status" value="1"/>
</dbReference>
<comment type="similarity">
    <text evidence="1">Belongs to the plant acyltransferase family.</text>
</comment>
<sequence>MGTLYQEELETPAILQDLKITYHDSSLIFPSKETEKRIMFLSNIDKILNFNVQTVHFFPRNSKFPPEAVTQRLKDALSRVLVHYDFLAGRLRTNPETGRMEINCNAGGAGFVVASTEFALDEIGDLVYPNPVFQDFAVQSLKGSKAEDQPLCIVQVTSFKCGGFVLGFSTNHCLFDGLSFKHFLENLASQAYADDKLPLPIIPCNNRALLAARSPPRVTFPHPELLPLPLPAGDEACPSVFDCSPQDLDAKVLRLSSDDIAHLKIMAKMGPNRGTSKITGFNVVTAHIWRCKALSCSETVENPSRISTVLYAVDIRSRLRPPLPISYSGNAVLSAYAMASCTDLESGPFSRIVEMVTEGAARITDEYAWSVIDWGETYMGFPNGEFLVSSWWRLGFQEVEYPWGKPKYSCPIVYHRKDIILLFPDINDGVNAVNVLVALPKDEMKKFQALFYKFLN</sequence>
<gene>
    <name evidence="2" type="ORF">DCAR_0934838</name>
</gene>
<organism evidence="2 3">
    <name type="scientific">Daucus carota subsp. sativus</name>
    <name type="common">Carrot</name>
    <dbReference type="NCBI Taxonomy" id="79200"/>
    <lineage>
        <taxon>Eukaryota</taxon>
        <taxon>Viridiplantae</taxon>
        <taxon>Streptophyta</taxon>
        <taxon>Embryophyta</taxon>
        <taxon>Tracheophyta</taxon>
        <taxon>Spermatophyta</taxon>
        <taxon>Magnoliopsida</taxon>
        <taxon>eudicotyledons</taxon>
        <taxon>Gunneridae</taxon>
        <taxon>Pentapetalae</taxon>
        <taxon>asterids</taxon>
        <taxon>campanulids</taxon>
        <taxon>Apiales</taxon>
        <taxon>Apiaceae</taxon>
        <taxon>Apioideae</taxon>
        <taxon>Scandiceae</taxon>
        <taxon>Daucinae</taxon>
        <taxon>Daucus</taxon>
        <taxon>Daucus sect. Daucus</taxon>
    </lineage>
</organism>
<dbReference type="PANTHER" id="PTHR31642:SF189">
    <property type="entry name" value="ACYLTRANSFERASE GLAUCE"/>
    <property type="match status" value="1"/>
</dbReference>
<dbReference type="InterPro" id="IPR023213">
    <property type="entry name" value="CAT-like_dom_sf"/>
</dbReference>
<dbReference type="InterPro" id="IPR050317">
    <property type="entry name" value="Plant_Fungal_Acyltransferase"/>
</dbReference>
<protein>
    <submittedName>
        <fullName evidence="2">Uncharacterized protein</fullName>
    </submittedName>
</protein>
<dbReference type="PANTHER" id="PTHR31642">
    <property type="entry name" value="TRICHOTHECENE 3-O-ACETYLTRANSFERASE"/>
    <property type="match status" value="1"/>
</dbReference>
<dbReference type="OrthoDB" id="671439at2759"/>
<accession>A0A175YB37</accession>
<dbReference type="Gene3D" id="3.30.559.10">
    <property type="entry name" value="Chloramphenicol acetyltransferase-like domain"/>
    <property type="match status" value="2"/>
</dbReference>
<dbReference type="AlphaFoldDB" id="A0A175YB37"/>
<dbReference type="EMBL" id="CP093351">
    <property type="protein sequence ID" value="WOH15301.1"/>
    <property type="molecule type" value="Genomic_DNA"/>
</dbReference>
<reference evidence="2" key="1">
    <citation type="journal article" date="2016" name="Nat. Genet.">
        <title>A high-quality carrot genome assembly provides new insights into carotenoid accumulation and asterid genome evolution.</title>
        <authorList>
            <person name="Iorizzo M."/>
            <person name="Ellison S."/>
            <person name="Senalik D."/>
            <person name="Zeng P."/>
            <person name="Satapoomin P."/>
            <person name="Huang J."/>
            <person name="Bowman M."/>
            <person name="Iovene M."/>
            <person name="Sanseverino W."/>
            <person name="Cavagnaro P."/>
            <person name="Yildiz M."/>
            <person name="Macko-Podgorni A."/>
            <person name="Moranska E."/>
            <person name="Grzebelus E."/>
            <person name="Grzebelus D."/>
            <person name="Ashrafi H."/>
            <person name="Zheng Z."/>
            <person name="Cheng S."/>
            <person name="Spooner D."/>
            <person name="Van Deynze A."/>
            <person name="Simon P."/>
        </authorList>
    </citation>
    <scope>NUCLEOTIDE SEQUENCE</scope>
    <source>
        <tissue evidence="2">Leaf</tissue>
    </source>
</reference>
<evidence type="ECO:0000313" key="3">
    <source>
        <dbReference type="Proteomes" id="UP000077755"/>
    </source>
</evidence>
<proteinExistence type="inferred from homology"/>
<dbReference type="GO" id="GO:0016747">
    <property type="term" value="F:acyltransferase activity, transferring groups other than amino-acyl groups"/>
    <property type="evidence" value="ECO:0007669"/>
    <property type="project" value="TreeGrafter"/>
</dbReference>
<reference evidence="2" key="2">
    <citation type="submission" date="2022-03" db="EMBL/GenBank/DDBJ databases">
        <title>Draft title - Genomic analysis of global carrot germplasm unveils the trajectory of domestication and the origin of high carotenoid orange carrot.</title>
        <authorList>
            <person name="Iorizzo M."/>
            <person name="Ellison S."/>
            <person name="Senalik D."/>
            <person name="Macko-Podgorni A."/>
            <person name="Grzebelus D."/>
            <person name="Bostan H."/>
            <person name="Rolling W."/>
            <person name="Curaba J."/>
            <person name="Simon P."/>
        </authorList>
    </citation>
    <scope>NUCLEOTIDE SEQUENCE</scope>
    <source>
        <tissue evidence="2">Leaf</tissue>
    </source>
</reference>
<name>A0A175YB37_DAUCS</name>
<dbReference type="OMA" id="AIDWGEI"/>